<gene>
    <name evidence="1" type="ORF">BAUCODRAFT_30294</name>
</gene>
<dbReference type="EMBL" id="KB445551">
    <property type="protein sequence ID" value="EMC99885.1"/>
    <property type="molecule type" value="Genomic_DNA"/>
</dbReference>
<evidence type="ECO:0000313" key="1">
    <source>
        <dbReference type="EMBL" id="EMC99885.1"/>
    </source>
</evidence>
<protein>
    <submittedName>
        <fullName evidence="1">Uncharacterized protein</fullName>
    </submittedName>
</protein>
<dbReference type="HOGENOM" id="CLU_3049968_0_0_1"/>
<dbReference type="GeneID" id="19111185"/>
<proteinExistence type="predicted"/>
<accession>M2NL58</accession>
<keyword evidence="2" id="KW-1185">Reference proteome</keyword>
<name>M2NL58_BAUPA</name>
<evidence type="ECO:0000313" key="2">
    <source>
        <dbReference type="Proteomes" id="UP000011761"/>
    </source>
</evidence>
<dbReference type="AlphaFoldDB" id="M2NL58"/>
<dbReference type="Proteomes" id="UP000011761">
    <property type="component" value="Unassembled WGS sequence"/>
</dbReference>
<reference evidence="1 2" key="1">
    <citation type="journal article" date="2012" name="PLoS Pathog.">
        <title>Diverse lifestyles and strategies of plant pathogenesis encoded in the genomes of eighteen Dothideomycetes fungi.</title>
        <authorList>
            <person name="Ohm R.A."/>
            <person name="Feau N."/>
            <person name="Henrissat B."/>
            <person name="Schoch C.L."/>
            <person name="Horwitz B.A."/>
            <person name="Barry K.W."/>
            <person name="Condon B.J."/>
            <person name="Copeland A.C."/>
            <person name="Dhillon B."/>
            <person name="Glaser F."/>
            <person name="Hesse C.N."/>
            <person name="Kosti I."/>
            <person name="LaButti K."/>
            <person name="Lindquist E.A."/>
            <person name="Lucas S."/>
            <person name="Salamov A.A."/>
            <person name="Bradshaw R.E."/>
            <person name="Ciuffetti L."/>
            <person name="Hamelin R.C."/>
            <person name="Kema G.H.J."/>
            <person name="Lawrence C."/>
            <person name="Scott J.A."/>
            <person name="Spatafora J.W."/>
            <person name="Turgeon B.G."/>
            <person name="de Wit P.J.G.M."/>
            <person name="Zhong S."/>
            <person name="Goodwin S.B."/>
            <person name="Grigoriev I.V."/>
        </authorList>
    </citation>
    <scope>NUCLEOTIDE SEQUENCE [LARGE SCALE GENOMIC DNA]</scope>
    <source>
        <strain evidence="1 2">UAMH 10762</strain>
    </source>
</reference>
<sequence length="54" mass="5918">MTVASSHFATCDTIRLRMLPDVLIAHRSHNVILTVRAPVPQAATSSHNQHRSTA</sequence>
<dbReference type="KEGG" id="bcom:BAUCODRAFT_30294"/>
<organism evidence="1 2">
    <name type="scientific">Baudoinia panamericana (strain UAMH 10762)</name>
    <name type="common">Angels' share fungus</name>
    <name type="synonym">Baudoinia compniacensis (strain UAMH 10762)</name>
    <dbReference type="NCBI Taxonomy" id="717646"/>
    <lineage>
        <taxon>Eukaryota</taxon>
        <taxon>Fungi</taxon>
        <taxon>Dikarya</taxon>
        <taxon>Ascomycota</taxon>
        <taxon>Pezizomycotina</taxon>
        <taxon>Dothideomycetes</taxon>
        <taxon>Dothideomycetidae</taxon>
        <taxon>Mycosphaerellales</taxon>
        <taxon>Teratosphaeriaceae</taxon>
        <taxon>Baudoinia</taxon>
    </lineage>
</organism>
<dbReference type="RefSeq" id="XP_007673001.1">
    <property type="nucleotide sequence ID" value="XM_007674811.1"/>
</dbReference>